<dbReference type="EMBL" id="JAADJG010000025">
    <property type="protein sequence ID" value="KAF4457399.1"/>
    <property type="molecule type" value="Genomic_DNA"/>
</dbReference>
<dbReference type="Pfam" id="PF13489">
    <property type="entry name" value="Methyltransf_23"/>
    <property type="match status" value="1"/>
</dbReference>
<evidence type="ECO:0000256" key="1">
    <source>
        <dbReference type="ARBA" id="ARBA00038158"/>
    </source>
</evidence>
<evidence type="ECO:0000313" key="3">
    <source>
        <dbReference type="EMBL" id="KAF4457399.1"/>
    </source>
</evidence>
<accession>A0A8H4KXC5</accession>
<name>A0A8H4KXC5_9HYPO</name>
<dbReference type="Proteomes" id="UP000605986">
    <property type="component" value="Unassembled WGS sequence"/>
</dbReference>
<dbReference type="Gene3D" id="3.40.50.150">
    <property type="entry name" value="Vaccinia Virus protein VP39"/>
    <property type="match status" value="1"/>
</dbReference>
<evidence type="ECO:0000313" key="4">
    <source>
        <dbReference type="Proteomes" id="UP000605986"/>
    </source>
</evidence>
<feature type="compositionally biased region" description="Low complexity" evidence="2">
    <location>
        <begin position="49"/>
        <end position="58"/>
    </location>
</feature>
<dbReference type="SUPFAM" id="SSF53335">
    <property type="entry name" value="S-adenosyl-L-methionine-dependent methyltransferases"/>
    <property type="match status" value="1"/>
</dbReference>
<feature type="compositionally biased region" description="Low complexity" evidence="2">
    <location>
        <begin position="1"/>
        <end position="14"/>
    </location>
</feature>
<keyword evidence="4" id="KW-1185">Reference proteome</keyword>
<protein>
    <recommendedName>
        <fullName evidence="5">Methyltransferase</fullName>
    </recommendedName>
</protein>
<dbReference type="InterPro" id="IPR029063">
    <property type="entry name" value="SAM-dependent_MTases_sf"/>
</dbReference>
<comment type="caution">
    <text evidence="3">The sequence shown here is derived from an EMBL/GenBank/DDBJ whole genome shotgun (WGS) entry which is preliminary data.</text>
</comment>
<comment type="similarity">
    <text evidence="1">Belongs to the methyltransferase superfamily. LaeA methyltransferase family.</text>
</comment>
<proteinExistence type="inferred from homology"/>
<organism evidence="3 4">
    <name type="scientific">Fusarium austroafricanum</name>
    <dbReference type="NCBI Taxonomy" id="2364996"/>
    <lineage>
        <taxon>Eukaryota</taxon>
        <taxon>Fungi</taxon>
        <taxon>Dikarya</taxon>
        <taxon>Ascomycota</taxon>
        <taxon>Pezizomycotina</taxon>
        <taxon>Sordariomycetes</taxon>
        <taxon>Hypocreomycetidae</taxon>
        <taxon>Hypocreales</taxon>
        <taxon>Nectriaceae</taxon>
        <taxon>Fusarium</taxon>
        <taxon>Fusarium concolor species complex</taxon>
    </lineage>
</organism>
<dbReference type="GO" id="GO:0008168">
    <property type="term" value="F:methyltransferase activity"/>
    <property type="evidence" value="ECO:0007669"/>
    <property type="project" value="TreeGrafter"/>
</dbReference>
<dbReference type="PANTHER" id="PTHR43591:SF10">
    <property type="entry name" value="ABC TRANSMEMBRANE TYPE-1 DOMAIN-CONTAINING PROTEIN-RELATED"/>
    <property type="match status" value="1"/>
</dbReference>
<sequence>MPATSPKTGSSPKSPRSDRSGQGEGLAAVAAHNLEVDDDIPEEEEEDPGLGADAESSTASITSSILHYRTINGRTYHSERGNAAYWGSNDERQSEAMDIAHHMFTLSQDGELHLAPLNNDIQKVLDVGCGTGIWAIDFADKFPGCEVIGTDISPIQPSWVPPNVKFEIEDFTQDWTFAPDSFDYVHMRYLVGCVPNWDSLFEQAYKVVKPGGWVETFEASPHIVSDDGTVKPDSALAQWGPIFIEASKKIGNTFTVIADDLQKPGMEKAGFTDIKVWESKMPLNPFPKDPKLKEVGQFGELFATQDTEGLVLFVASTLGWSTEQIHVYIAKFRKEIRDRRLHPYIRLKTVWARKPEKTE</sequence>
<dbReference type="PANTHER" id="PTHR43591">
    <property type="entry name" value="METHYLTRANSFERASE"/>
    <property type="match status" value="1"/>
</dbReference>
<feature type="region of interest" description="Disordered" evidence="2">
    <location>
        <begin position="1"/>
        <end position="58"/>
    </location>
</feature>
<evidence type="ECO:0008006" key="5">
    <source>
        <dbReference type="Google" id="ProtNLM"/>
    </source>
</evidence>
<reference evidence="3" key="1">
    <citation type="submission" date="2020-01" db="EMBL/GenBank/DDBJ databases">
        <title>Identification and distribution of gene clusters putatively required for synthesis of sphingolipid metabolism inhibitors in phylogenetically diverse species of the filamentous fungus Fusarium.</title>
        <authorList>
            <person name="Kim H.-S."/>
            <person name="Busman M."/>
            <person name="Brown D.W."/>
            <person name="Divon H."/>
            <person name="Uhlig S."/>
            <person name="Proctor R.H."/>
        </authorList>
    </citation>
    <scope>NUCLEOTIDE SEQUENCE</scope>
    <source>
        <strain evidence="3">NRRL 53441</strain>
    </source>
</reference>
<dbReference type="CDD" id="cd02440">
    <property type="entry name" value="AdoMet_MTases"/>
    <property type="match status" value="1"/>
</dbReference>
<dbReference type="AlphaFoldDB" id="A0A8H4KXC5"/>
<feature type="compositionally biased region" description="Acidic residues" evidence="2">
    <location>
        <begin position="36"/>
        <end position="48"/>
    </location>
</feature>
<dbReference type="OrthoDB" id="2013972at2759"/>
<evidence type="ECO:0000256" key="2">
    <source>
        <dbReference type="SAM" id="MobiDB-lite"/>
    </source>
</evidence>
<gene>
    <name evidence="3" type="ORF">F53441_672</name>
</gene>